<name>A0A0D6PZS4_KOMEU</name>
<evidence type="ECO:0000313" key="1">
    <source>
        <dbReference type="EMBL" id="GAN96558.1"/>
    </source>
</evidence>
<sequence length="63" mass="6726">MNEDQKTAIIADATDDIASLTCLASHALSATWEGPDTMGAQCALRFALREIDARAGRIMEVMG</sequence>
<protein>
    <submittedName>
        <fullName evidence="1">Uncharacterized protein</fullName>
    </submittedName>
</protein>
<proteinExistence type="predicted"/>
<accession>A0A0D6PZS4</accession>
<gene>
    <name evidence="1" type="ORF">Geu3261_0079_008</name>
</gene>
<dbReference type="Proteomes" id="UP000032675">
    <property type="component" value="Unassembled WGS sequence"/>
</dbReference>
<comment type="caution">
    <text evidence="1">The sequence shown here is derived from an EMBL/GenBank/DDBJ whole genome shotgun (WGS) entry which is preliminary data.</text>
</comment>
<dbReference type="AlphaFoldDB" id="A0A0D6PZS4"/>
<evidence type="ECO:0000313" key="2">
    <source>
        <dbReference type="Proteomes" id="UP000032675"/>
    </source>
</evidence>
<reference evidence="1 2" key="1">
    <citation type="submission" date="2012-11" db="EMBL/GenBank/DDBJ databases">
        <title>Whole genome sequence of Gluconacetobacter europaeus NBRC3261.</title>
        <authorList>
            <person name="Azuma Y."/>
            <person name="Higashiura N."/>
            <person name="Hirakawa H."/>
            <person name="Matsushita K."/>
        </authorList>
    </citation>
    <scope>NUCLEOTIDE SEQUENCE [LARGE SCALE GENOMIC DNA]</scope>
    <source>
        <strain evidence="1 2">NBRC 3261</strain>
    </source>
</reference>
<organism evidence="1 2">
    <name type="scientific">Komagataeibacter europaeus NBRC 3261</name>
    <dbReference type="NCBI Taxonomy" id="1234669"/>
    <lineage>
        <taxon>Bacteria</taxon>
        <taxon>Pseudomonadati</taxon>
        <taxon>Pseudomonadota</taxon>
        <taxon>Alphaproteobacteria</taxon>
        <taxon>Acetobacterales</taxon>
        <taxon>Acetobacteraceae</taxon>
        <taxon>Komagataeibacter</taxon>
    </lineage>
</organism>
<dbReference type="EMBL" id="BANI01000073">
    <property type="protein sequence ID" value="GAN96558.1"/>
    <property type="molecule type" value="Genomic_DNA"/>
</dbReference>